<reference evidence="2 3" key="1">
    <citation type="submission" date="2016-11" db="EMBL/GenBank/DDBJ databases">
        <authorList>
            <person name="Jaros S."/>
            <person name="Januszkiewicz K."/>
            <person name="Wedrychowicz H."/>
        </authorList>
    </citation>
    <scope>NUCLEOTIDE SEQUENCE [LARGE SCALE GENOMIC DNA]</scope>
    <source>
        <strain evidence="2 3">GAS138</strain>
    </source>
</reference>
<evidence type="ECO:0000313" key="3">
    <source>
        <dbReference type="Proteomes" id="UP000189796"/>
    </source>
</evidence>
<sequence>MRPMHPAAVVTAAFLCLASATQTRADPIPPGAVGQNVEAVGYSNLNDKPGFKMSIQKVGERWYLYIGMLWNEGWEIVDVTDPADPKVVKEIQGPDNTATDQMEIADGKMITALARISPGWGGDPNKPFDEGVLIWDLKDPLNPQKLGQYKTGSLGTHRNGYQGGKYMHLSAIMPGYKGNIYVIVDISDPAHPVEAGRWWVPGQKDGETPAAPPGTMLHGPAFIVGNTAYLPYGGAGMIILDIADVAHPKKIGQLSMSPPFASSIGVHTVIPVPARGLAFINSEAIQEDCKEALQNASIVDISDPAKPRLMALFPLPLPPSDWPIKSFCERGGRFGPHNQNTLLHNPFVQPQGDLVYLTYFNAGLRIYDTSTPTAPREVGYFLPPDPTHRYGVFPKGKLVAQSEDVLVDTRGFIYVTHKNQGLWILKYTGK</sequence>
<feature type="chain" id="PRO_5012816176" evidence="1">
    <location>
        <begin position="26"/>
        <end position="430"/>
    </location>
</feature>
<dbReference type="RefSeq" id="WP_079605013.1">
    <property type="nucleotide sequence ID" value="NZ_LT670817.1"/>
</dbReference>
<evidence type="ECO:0000256" key="1">
    <source>
        <dbReference type="SAM" id="SignalP"/>
    </source>
</evidence>
<dbReference type="Pfam" id="PF08309">
    <property type="entry name" value="LVIVD"/>
    <property type="match status" value="5"/>
</dbReference>
<dbReference type="AlphaFoldDB" id="A0A1M5WM03"/>
<organism evidence="2 3">
    <name type="scientific">Bradyrhizobium erythrophlei</name>
    <dbReference type="NCBI Taxonomy" id="1437360"/>
    <lineage>
        <taxon>Bacteria</taxon>
        <taxon>Pseudomonadati</taxon>
        <taxon>Pseudomonadota</taxon>
        <taxon>Alphaproteobacteria</taxon>
        <taxon>Hyphomicrobiales</taxon>
        <taxon>Nitrobacteraceae</taxon>
        <taxon>Bradyrhizobium</taxon>
    </lineage>
</organism>
<protein>
    <submittedName>
        <fullName evidence="2">Uncharacterized conserved protein</fullName>
    </submittedName>
</protein>
<dbReference type="InterPro" id="IPR013211">
    <property type="entry name" value="LVIVD"/>
</dbReference>
<gene>
    <name evidence="2" type="ORF">SAMN05443248_6664</name>
</gene>
<feature type="signal peptide" evidence="1">
    <location>
        <begin position="1"/>
        <end position="25"/>
    </location>
</feature>
<evidence type="ECO:0000313" key="2">
    <source>
        <dbReference type="EMBL" id="SHH88498.1"/>
    </source>
</evidence>
<accession>A0A1M5WM03</accession>
<name>A0A1M5WM03_9BRAD</name>
<proteinExistence type="predicted"/>
<keyword evidence="1" id="KW-0732">Signal</keyword>
<dbReference type="EMBL" id="LT670817">
    <property type="protein sequence ID" value="SHH88498.1"/>
    <property type="molecule type" value="Genomic_DNA"/>
</dbReference>
<dbReference type="Proteomes" id="UP000189796">
    <property type="component" value="Chromosome I"/>
</dbReference>